<feature type="non-terminal residue" evidence="1">
    <location>
        <position position="264"/>
    </location>
</feature>
<name>A0ACA9R7A8_9GLOM</name>
<accession>A0ACA9R7A8</accession>
<gene>
    <name evidence="1" type="ORF">RPERSI_LOCUS17500</name>
</gene>
<evidence type="ECO:0000313" key="1">
    <source>
        <dbReference type="EMBL" id="CAG8780457.1"/>
    </source>
</evidence>
<protein>
    <submittedName>
        <fullName evidence="1">21544_t:CDS:1</fullName>
    </submittedName>
</protein>
<comment type="caution">
    <text evidence="1">The sequence shown here is derived from an EMBL/GenBank/DDBJ whole genome shotgun (WGS) entry which is preliminary data.</text>
</comment>
<organism evidence="1 2">
    <name type="scientific">Racocetra persica</name>
    <dbReference type="NCBI Taxonomy" id="160502"/>
    <lineage>
        <taxon>Eukaryota</taxon>
        <taxon>Fungi</taxon>
        <taxon>Fungi incertae sedis</taxon>
        <taxon>Mucoromycota</taxon>
        <taxon>Glomeromycotina</taxon>
        <taxon>Glomeromycetes</taxon>
        <taxon>Diversisporales</taxon>
        <taxon>Gigasporaceae</taxon>
        <taxon>Racocetra</taxon>
    </lineage>
</organism>
<proteinExistence type="predicted"/>
<dbReference type="Proteomes" id="UP000789920">
    <property type="component" value="Unassembled WGS sequence"/>
</dbReference>
<evidence type="ECO:0000313" key="2">
    <source>
        <dbReference type="Proteomes" id="UP000789920"/>
    </source>
</evidence>
<reference evidence="1" key="1">
    <citation type="submission" date="2021-06" db="EMBL/GenBank/DDBJ databases">
        <authorList>
            <person name="Kallberg Y."/>
            <person name="Tangrot J."/>
            <person name="Rosling A."/>
        </authorList>
    </citation>
    <scope>NUCLEOTIDE SEQUENCE</scope>
    <source>
        <strain evidence="1">MA461A</strain>
    </source>
</reference>
<dbReference type="EMBL" id="CAJVQC010044894">
    <property type="protein sequence ID" value="CAG8780457.1"/>
    <property type="molecule type" value="Genomic_DNA"/>
</dbReference>
<sequence>MNIKYQKLVKTGQEPEYKVSPFLVISSIGAEIKKNSSSMPYGTAVLTDTGSASSLKSQGINYIIHATPMPEGDSREKFVEVAARTIQNSIILAEREGISKLATCFLAGKIYLKHPSSRPYLAEGIIEAALNQLQENSLQESDCPPTISKTRVEKGNLCQKTILGALGTEANNVDQQRKSLMKKFNELINGQQQKDNNKKPNQQEPNKNDKPNPGKDEKQPSDDSQEPTPDNGNGNNDNGGNKKDDNQEPTDKGQKNSNDTDKNP</sequence>
<keyword evidence="2" id="KW-1185">Reference proteome</keyword>